<proteinExistence type="predicted"/>
<name>A0A0R3MX35_9BRAD</name>
<evidence type="ECO:0000313" key="1">
    <source>
        <dbReference type="EMBL" id="KRR22272.1"/>
    </source>
</evidence>
<dbReference type="Proteomes" id="UP000052023">
    <property type="component" value="Unassembled WGS sequence"/>
</dbReference>
<dbReference type="AlphaFoldDB" id="A0A0R3MX35"/>
<comment type="caution">
    <text evidence="1">The sequence shown here is derived from an EMBL/GenBank/DDBJ whole genome shotgun (WGS) entry which is preliminary data.</text>
</comment>
<reference evidence="1 2" key="1">
    <citation type="submission" date="2014-03" db="EMBL/GenBank/DDBJ databases">
        <title>Bradyrhizobium valentinum sp. nov., isolated from effective nodules of Lupinus mariae-josephae, a lupine endemic of basic-lime soils in Eastern Spain.</title>
        <authorList>
            <person name="Duran D."/>
            <person name="Rey L."/>
            <person name="Navarro A."/>
            <person name="Busquets A."/>
            <person name="Imperial J."/>
            <person name="Ruiz-Argueso T."/>
        </authorList>
    </citation>
    <scope>NUCLEOTIDE SEQUENCE [LARGE SCALE GENOMIC DNA]</scope>
    <source>
        <strain evidence="1 2">Ro19</strain>
    </source>
</reference>
<evidence type="ECO:0000313" key="2">
    <source>
        <dbReference type="Proteomes" id="UP000052023"/>
    </source>
</evidence>
<sequence>MIEPTMQRLKYIVQHPQVPLEFDNARCLQRWCWFDAIFMGPATWFGIARIQKDSAAETMPTRNYGPRTTSCLIAKSTCSTAIGASSGKLVRMTRRYVGPW</sequence>
<accession>A0A0R3MX35</accession>
<protein>
    <submittedName>
        <fullName evidence="1">Uncharacterized protein</fullName>
    </submittedName>
</protein>
<organism evidence="1 2">
    <name type="scientific">Bradyrhizobium retamae</name>
    <dbReference type="NCBI Taxonomy" id="1300035"/>
    <lineage>
        <taxon>Bacteria</taxon>
        <taxon>Pseudomonadati</taxon>
        <taxon>Pseudomonadota</taxon>
        <taxon>Alphaproteobacteria</taxon>
        <taxon>Hyphomicrobiales</taxon>
        <taxon>Nitrobacteraceae</taxon>
        <taxon>Bradyrhizobium</taxon>
    </lineage>
</organism>
<gene>
    <name evidence="1" type="ORF">CQ13_29725</name>
</gene>
<keyword evidence="2" id="KW-1185">Reference proteome</keyword>
<dbReference type="EMBL" id="LLYA01000166">
    <property type="protein sequence ID" value="KRR22272.1"/>
    <property type="molecule type" value="Genomic_DNA"/>
</dbReference>